<dbReference type="OrthoDB" id="1954697at2"/>
<organism evidence="1 2">
    <name type="scientific">Geosporobacter subterraneus DSM 17957</name>
    <dbReference type="NCBI Taxonomy" id="1121919"/>
    <lineage>
        <taxon>Bacteria</taxon>
        <taxon>Bacillati</taxon>
        <taxon>Bacillota</taxon>
        <taxon>Clostridia</taxon>
        <taxon>Peptostreptococcales</taxon>
        <taxon>Thermotaleaceae</taxon>
        <taxon>Geosporobacter</taxon>
    </lineage>
</organism>
<gene>
    <name evidence="1" type="ORF">SAMN02745975_01100</name>
</gene>
<reference evidence="2" key="1">
    <citation type="submission" date="2016-11" db="EMBL/GenBank/DDBJ databases">
        <authorList>
            <person name="Varghese N."/>
            <person name="Submissions S."/>
        </authorList>
    </citation>
    <scope>NUCLEOTIDE SEQUENCE [LARGE SCALE GENOMIC DNA]</scope>
    <source>
        <strain evidence="2">DSM 17957</strain>
    </source>
</reference>
<proteinExistence type="predicted"/>
<dbReference type="RefSeq" id="WP_110940352.1">
    <property type="nucleotide sequence ID" value="NZ_FQZV01000012.1"/>
</dbReference>
<dbReference type="AlphaFoldDB" id="A0A1M6FUX0"/>
<dbReference type="EMBL" id="FQZV01000012">
    <property type="protein sequence ID" value="SHJ01495.1"/>
    <property type="molecule type" value="Genomic_DNA"/>
</dbReference>
<accession>A0A1M6FUX0</accession>
<keyword evidence="2" id="KW-1185">Reference proteome</keyword>
<evidence type="ECO:0000313" key="1">
    <source>
        <dbReference type="EMBL" id="SHJ01495.1"/>
    </source>
</evidence>
<dbReference type="STRING" id="1121919.SAMN02745975_01100"/>
<name>A0A1M6FUX0_9FIRM</name>
<evidence type="ECO:0000313" key="2">
    <source>
        <dbReference type="Proteomes" id="UP000184536"/>
    </source>
</evidence>
<dbReference type="Proteomes" id="UP000184536">
    <property type="component" value="Unassembled WGS sequence"/>
</dbReference>
<protein>
    <submittedName>
        <fullName evidence="1">Uncharacterized protein</fullName>
    </submittedName>
</protein>
<sequence length="186" mass="21828">MQQSIQIMKRVVLELEKTAATGNKVRVEALVNEMMDVCLRLKQVIDEKKSIERNIHMKEINEISFLYKPVLKKNYYEGTYLEEFAQKRTSDLKDAKGLDSHNKFWQTHEVIRGNVFGSVPEELVSKDTARKLLSYGWDKVDVRVLEIKDRNCSMKEFVEYCELNYDKFLIVKEKSTGAELVLHYKV</sequence>